<protein>
    <recommendedName>
        <fullName evidence="3">L1 transposable element RRM domain-containing protein</fullName>
    </recommendedName>
</protein>
<dbReference type="InterPro" id="IPR042566">
    <property type="entry name" value="L1_C"/>
</dbReference>
<dbReference type="FunFam" id="3.30.70.1820:FF:000002">
    <property type="entry name" value="LINE-1 retrotransposable element ORF1 protein"/>
    <property type="match status" value="1"/>
</dbReference>
<dbReference type="Gene3D" id="3.30.250.20">
    <property type="entry name" value="L1 transposable element, C-terminal domain"/>
    <property type="match status" value="1"/>
</dbReference>
<accession>A0A2G9R3W5</accession>
<proteinExistence type="inferred from homology"/>
<dbReference type="OrthoDB" id="9909646at2759"/>
<dbReference type="AlphaFoldDB" id="A0A2G9R3W5"/>
<gene>
    <name evidence="2" type="ORF">AB205_0137050</name>
</gene>
<evidence type="ECO:0000256" key="1">
    <source>
        <dbReference type="ARBA" id="ARBA00061640"/>
    </source>
</evidence>
<comment type="similarity">
    <text evidence="1">Belongs to the transposase 22 family.</text>
</comment>
<evidence type="ECO:0008006" key="3">
    <source>
        <dbReference type="Google" id="ProtNLM"/>
    </source>
</evidence>
<reference evidence="2" key="1">
    <citation type="submission" date="2017-08" db="EMBL/GenBank/DDBJ databases">
        <title>Assembly of the North American Bullfrog Genome.</title>
        <authorList>
            <person name="Warren R.L."/>
            <person name="Vandervalk B.P."/>
            <person name="Kucuk E."/>
            <person name="Birol I."/>
            <person name="Helbing C."/>
            <person name="Pandoh P."/>
            <person name="Behsaz B."/>
            <person name="Mohamadi H."/>
            <person name="Chu J."/>
            <person name="Jackman S."/>
            <person name="Hammond S.A."/>
            <person name="Veldhoen N."/>
            <person name="Kirk H."/>
            <person name="Zhao Y."/>
            <person name="Coope R."/>
            <person name="Pleasance S."/>
            <person name="Moore R."/>
            <person name="Holt R."/>
        </authorList>
    </citation>
    <scope>NUCLEOTIDE SEQUENCE</scope>
    <source>
        <strain evidence="2">Bruno</strain>
        <tissue evidence="2">Liver</tissue>
    </source>
</reference>
<evidence type="ECO:0000313" key="2">
    <source>
        <dbReference type="EMBL" id="PIO22549.1"/>
    </source>
</evidence>
<organism evidence="2">
    <name type="scientific">Aquarana catesbeiana</name>
    <name type="common">American bullfrog</name>
    <name type="synonym">Rana catesbeiana</name>
    <dbReference type="NCBI Taxonomy" id="8400"/>
    <lineage>
        <taxon>Eukaryota</taxon>
        <taxon>Metazoa</taxon>
        <taxon>Chordata</taxon>
        <taxon>Craniata</taxon>
        <taxon>Vertebrata</taxon>
        <taxon>Euteleostomi</taxon>
        <taxon>Amphibia</taxon>
        <taxon>Batrachia</taxon>
        <taxon>Anura</taxon>
        <taxon>Neobatrachia</taxon>
        <taxon>Ranoidea</taxon>
        <taxon>Ranidae</taxon>
        <taxon>Aquarana</taxon>
    </lineage>
</organism>
<name>A0A2G9R3W5_AQUCT</name>
<dbReference type="InterPro" id="IPR004244">
    <property type="entry name" value="Transposase_22"/>
</dbReference>
<dbReference type="PANTHER" id="PTHR11505">
    <property type="entry name" value="L1 TRANSPOSABLE ELEMENT-RELATED"/>
    <property type="match status" value="1"/>
</dbReference>
<dbReference type="Gene3D" id="3.30.70.1820">
    <property type="entry name" value="L1 transposable element, RRM domain"/>
    <property type="match status" value="1"/>
</dbReference>
<dbReference type="EMBL" id="KV989564">
    <property type="protein sequence ID" value="PIO22549.1"/>
    <property type="molecule type" value="Genomic_DNA"/>
</dbReference>
<sequence length="310" mass="36589">MIISLRGALQYMLTFMQKSKMEIDALGERVDYVENKMCEFTSTHNEMVDSHFELEDEVKHLKMKMADLEDHARRNNVKFRGIPENVKPLELKRFLKDMIKKLMPTIPHQQLEIDRAHRLPKPPHISEKLPRDVIAKIHFYEVKDQLMQYARRNSPLPDPLTGIVLYADLSQATILARKNLNSITKILRNHSMIYRSGFPTKILVEHKGTSYSINNLEQGLKILRSWGILPKDEVIISDKSTPGKMPQDWQKNQMNPLYTLFKTTYIEFMVQHHHLLEEKHIYIKYISFTTYLYIKHTTNFSKCTRNYNES</sequence>